<protein>
    <submittedName>
        <fullName evidence="4">Uncharacterized domain 1-containing protein</fullName>
    </submittedName>
</protein>
<evidence type="ECO:0000313" key="5">
    <source>
        <dbReference type="Proteomes" id="UP000199025"/>
    </source>
</evidence>
<sequence>MADDAVRQKTITWEDPLAAAARGRELPGLEYLTEIAEGRIPGAPIAAHLGMRLVKVADGEVIFTAVPDESLYNPIGLIHGGVAATLLDSAIGCAVHTKLAAGVLYSSIELKVNYLKAIHPSAGELRASGRVVKVGSRVAFGEAELRDEQGNLLATGSGSCLVTRP</sequence>
<dbReference type="OrthoDB" id="9813282at2"/>
<feature type="domain" description="Thioesterase" evidence="3">
    <location>
        <begin position="76"/>
        <end position="153"/>
    </location>
</feature>
<dbReference type="GO" id="GO:0047617">
    <property type="term" value="F:fatty acyl-CoA hydrolase activity"/>
    <property type="evidence" value="ECO:0007669"/>
    <property type="project" value="InterPro"/>
</dbReference>
<proteinExistence type="inferred from homology"/>
<organism evidence="4 5">
    <name type="scientific">Amycolatopsis sacchari</name>
    <dbReference type="NCBI Taxonomy" id="115433"/>
    <lineage>
        <taxon>Bacteria</taxon>
        <taxon>Bacillati</taxon>
        <taxon>Actinomycetota</taxon>
        <taxon>Actinomycetes</taxon>
        <taxon>Pseudonocardiales</taxon>
        <taxon>Pseudonocardiaceae</taxon>
        <taxon>Amycolatopsis</taxon>
    </lineage>
</organism>
<dbReference type="PANTHER" id="PTHR21660:SF1">
    <property type="entry name" value="ACYL-COENZYME A THIOESTERASE 13"/>
    <property type="match status" value="1"/>
</dbReference>
<comment type="similarity">
    <text evidence="1">Belongs to the thioesterase PaaI family.</text>
</comment>
<dbReference type="Proteomes" id="UP000199025">
    <property type="component" value="Unassembled WGS sequence"/>
</dbReference>
<name>A0A1I3Z7C9_9PSEU</name>
<dbReference type="AlphaFoldDB" id="A0A1I3Z7C9"/>
<evidence type="ECO:0000313" key="4">
    <source>
        <dbReference type="EMBL" id="SFK39469.1"/>
    </source>
</evidence>
<dbReference type="InterPro" id="IPR039298">
    <property type="entry name" value="ACOT13"/>
</dbReference>
<accession>A0A1I3Z7C9</accession>
<dbReference type="PANTHER" id="PTHR21660">
    <property type="entry name" value="THIOESTERASE SUPERFAMILY MEMBER-RELATED"/>
    <property type="match status" value="1"/>
</dbReference>
<dbReference type="Gene3D" id="3.10.129.10">
    <property type="entry name" value="Hotdog Thioesterase"/>
    <property type="match status" value="1"/>
</dbReference>
<dbReference type="NCBIfam" id="TIGR00369">
    <property type="entry name" value="unchar_dom_1"/>
    <property type="match status" value="1"/>
</dbReference>
<evidence type="ECO:0000259" key="3">
    <source>
        <dbReference type="Pfam" id="PF03061"/>
    </source>
</evidence>
<gene>
    <name evidence="4" type="ORF">SAMN05421835_12011</name>
</gene>
<dbReference type="STRING" id="115433.SAMN05421835_12011"/>
<dbReference type="EMBL" id="FORP01000020">
    <property type="protein sequence ID" value="SFK39469.1"/>
    <property type="molecule type" value="Genomic_DNA"/>
</dbReference>
<dbReference type="CDD" id="cd03443">
    <property type="entry name" value="PaaI_thioesterase"/>
    <property type="match status" value="1"/>
</dbReference>
<dbReference type="InterPro" id="IPR029069">
    <property type="entry name" value="HotDog_dom_sf"/>
</dbReference>
<evidence type="ECO:0000256" key="1">
    <source>
        <dbReference type="ARBA" id="ARBA00008324"/>
    </source>
</evidence>
<reference evidence="4 5" key="1">
    <citation type="submission" date="2016-10" db="EMBL/GenBank/DDBJ databases">
        <authorList>
            <person name="de Groot N.N."/>
        </authorList>
    </citation>
    <scope>NUCLEOTIDE SEQUENCE [LARGE SCALE GENOMIC DNA]</scope>
    <source>
        <strain evidence="4 5">DSM 44468</strain>
    </source>
</reference>
<keyword evidence="2" id="KW-0378">Hydrolase</keyword>
<dbReference type="SUPFAM" id="SSF54637">
    <property type="entry name" value="Thioesterase/thiol ester dehydrase-isomerase"/>
    <property type="match status" value="1"/>
</dbReference>
<dbReference type="InterPro" id="IPR003736">
    <property type="entry name" value="PAAI_dom"/>
</dbReference>
<dbReference type="RefSeq" id="WP_091513029.1">
    <property type="nucleotide sequence ID" value="NZ_FORP01000020.1"/>
</dbReference>
<dbReference type="Pfam" id="PF03061">
    <property type="entry name" value="4HBT"/>
    <property type="match status" value="1"/>
</dbReference>
<keyword evidence="5" id="KW-1185">Reference proteome</keyword>
<evidence type="ECO:0000256" key="2">
    <source>
        <dbReference type="ARBA" id="ARBA00022801"/>
    </source>
</evidence>
<dbReference type="InterPro" id="IPR006683">
    <property type="entry name" value="Thioestr_dom"/>
</dbReference>